<gene>
    <name evidence="2" type="ORF">GCM10011521_18510</name>
</gene>
<accession>A0ABQ1HKM7</accession>
<dbReference type="SUPFAM" id="SSF56935">
    <property type="entry name" value="Porins"/>
    <property type="match status" value="1"/>
</dbReference>
<comment type="caution">
    <text evidence="2">The sequence shown here is derived from an EMBL/GenBank/DDBJ whole genome shotgun (WGS) entry which is preliminary data.</text>
</comment>
<keyword evidence="1" id="KW-0732">Signal</keyword>
<sequence length="187" mass="19637">MKRSNLAIALSLAAVLPFAAQAQEAPSNTWVEGSYVNADGNAEGHAVRGSFEFGESNVYGLAGVTRLDVEDSPLVLDGRELGLGYAHPLSDRTDLFAEAAYRDVEVQVPGGAVDSDGYRTSVGLRSGLTDRVEGLVKANYVDGDNIDGDFSGTVGGLVKLTPTWGITGDVTFGDDAETYQLGVRASF</sequence>
<name>A0ABQ1HKM7_9GAMM</name>
<dbReference type="Gene3D" id="2.40.160.10">
    <property type="entry name" value="Porin"/>
    <property type="match status" value="1"/>
</dbReference>
<protein>
    <recommendedName>
        <fullName evidence="4">Outer membrane protein beta-barrel domain-containing protein</fullName>
    </recommendedName>
</protein>
<feature type="signal peptide" evidence="1">
    <location>
        <begin position="1"/>
        <end position="22"/>
    </location>
</feature>
<keyword evidence="3" id="KW-1185">Reference proteome</keyword>
<reference evidence="3" key="1">
    <citation type="journal article" date="2019" name="Int. J. Syst. Evol. Microbiol.">
        <title>The Global Catalogue of Microorganisms (GCM) 10K type strain sequencing project: providing services to taxonomists for standard genome sequencing and annotation.</title>
        <authorList>
            <consortium name="The Broad Institute Genomics Platform"/>
            <consortium name="The Broad Institute Genome Sequencing Center for Infectious Disease"/>
            <person name="Wu L."/>
            <person name="Ma J."/>
        </authorList>
    </citation>
    <scope>NUCLEOTIDE SEQUENCE [LARGE SCALE GENOMIC DNA]</scope>
    <source>
        <strain evidence="3">CGMCC 1.15905</strain>
    </source>
</reference>
<organism evidence="2 3">
    <name type="scientific">Arenimonas soli</name>
    <dbReference type="NCBI Taxonomy" id="2269504"/>
    <lineage>
        <taxon>Bacteria</taxon>
        <taxon>Pseudomonadati</taxon>
        <taxon>Pseudomonadota</taxon>
        <taxon>Gammaproteobacteria</taxon>
        <taxon>Lysobacterales</taxon>
        <taxon>Lysobacteraceae</taxon>
        <taxon>Arenimonas</taxon>
    </lineage>
</organism>
<dbReference type="InterPro" id="IPR023614">
    <property type="entry name" value="Porin_dom_sf"/>
</dbReference>
<evidence type="ECO:0000313" key="2">
    <source>
        <dbReference type="EMBL" id="GGA80511.1"/>
    </source>
</evidence>
<evidence type="ECO:0008006" key="4">
    <source>
        <dbReference type="Google" id="ProtNLM"/>
    </source>
</evidence>
<evidence type="ECO:0000313" key="3">
    <source>
        <dbReference type="Proteomes" id="UP000623419"/>
    </source>
</evidence>
<dbReference type="EMBL" id="BMKC01000002">
    <property type="protein sequence ID" value="GGA80511.1"/>
    <property type="molecule type" value="Genomic_DNA"/>
</dbReference>
<proteinExistence type="predicted"/>
<dbReference type="Proteomes" id="UP000623419">
    <property type="component" value="Unassembled WGS sequence"/>
</dbReference>
<evidence type="ECO:0000256" key="1">
    <source>
        <dbReference type="SAM" id="SignalP"/>
    </source>
</evidence>
<feature type="chain" id="PRO_5046266062" description="Outer membrane protein beta-barrel domain-containing protein" evidence="1">
    <location>
        <begin position="23"/>
        <end position="187"/>
    </location>
</feature>
<dbReference type="RefSeq" id="WP_188663452.1">
    <property type="nucleotide sequence ID" value="NZ_BMKC01000002.1"/>
</dbReference>